<reference evidence="1" key="3">
    <citation type="submission" date="2025-09" db="UniProtKB">
        <authorList>
            <consortium name="Ensembl"/>
        </authorList>
    </citation>
    <scope>IDENTIFICATION</scope>
</reference>
<dbReference type="STRING" id="38772.ENSGAGP00000007225"/>
<dbReference type="GO" id="GO:0005829">
    <property type="term" value="C:cytosol"/>
    <property type="evidence" value="ECO:0007669"/>
    <property type="project" value="TreeGrafter"/>
</dbReference>
<dbReference type="GO" id="GO:0005770">
    <property type="term" value="C:late endosome"/>
    <property type="evidence" value="ECO:0007669"/>
    <property type="project" value="TreeGrafter"/>
</dbReference>
<dbReference type="Proteomes" id="UP000291020">
    <property type="component" value="Unassembled WGS sequence"/>
</dbReference>
<accession>A0A452GYN4</accession>
<dbReference type="Pfam" id="PF15001">
    <property type="entry name" value="AP-5_subunit_s1"/>
    <property type="match status" value="1"/>
</dbReference>
<dbReference type="AlphaFoldDB" id="A0A452GYN4"/>
<sequence length="203" mass="22644">MVHAFLIHTLHPRPGEEAGLCRVLYSRVFGSERLDQSPEEPGPYDLEKERLGRKEQILAVARQVDSTCKLLHQVSGRPASDFPVQLPDEPISLQDAPSGVFRLPPGDPFCENKTVLWLGVLSLGFALVCNPQENLMLAENTLRLVVKYLLEHLKLLNQGSDVVLKADKTEIILSKFLPHGQLLFLNDQFVQGLEKELGACLSK</sequence>
<dbReference type="GO" id="GO:0030119">
    <property type="term" value="C:AP-type membrane coat adaptor complex"/>
    <property type="evidence" value="ECO:0007669"/>
    <property type="project" value="InterPro"/>
</dbReference>
<dbReference type="GO" id="GO:0005764">
    <property type="term" value="C:lysosome"/>
    <property type="evidence" value="ECO:0007669"/>
    <property type="project" value="TreeGrafter"/>
</dbReference>
<name>A0A452GYN4_9SAUR</name>
<protein>
    <submittedName>
        <fullName evidence="1">Uncharacterized protein</fullName>
    </submittedName>
</protein>
<dbReference type="GO" id="GO:0016197">
    <property type="term" value="P:endosomal transport"/>
    <property type="evidence" value="ECO:0007669"/>
    <property type="project" value="InterPro"/>
</dbReference>
<dbReference type="GO" id="GO:0000724">
    <property type="term" value="P:double-strand break repair via homologous recombination"/>
    <property type="evidence" value="ECO:0007669"/>
    <property type="project" value="InterPro"/>
</dbReference>
<dbReference type="PANTHER" id="PTHR16120">
    <property type="entry name" value="AP-5 COMPLEX SUBUNIT SIGMA-1"/>
    <property type="match status" value="1"/>
</dbReference>
<proteinExistence type="predicted"/>
<dbReference type="PANTHER" id="PTHR16120:SF0">
    <property type="entry name" value="AP-5 COMPLEX SUBUNIT SIGMA-1"/>
    <property type="match status" value="1"/>
</dbReference>
<reference evidence="2" key="1">
    <citation type="journal article" date="2017" name="PLoS ONE">
        <title>The Agassiz's desert tortoise genome provides a resource for the conservation of a threatened species.</title>
        <authorList>
            <person name="Tollis M."/>
            <person name="DeNardo D.F."/>
            <person name="Cornelius J.A."/>
            <person name="Dolby G.A."/>
            <person name="Edwards T."/>
            <person name="Henen B.T."/>
            <person name="Karl A.E."/>
            <person name="Murphy R.W."/>
            <person name="Kusumi K."/>
        </authorList>
    </citation>
    <scope>NUCLEOTIDE SEQUENCE [LARGE SCALE GENOMIC DNA]</scope>
</reference>
<keyword evidence="2" id="KW-1185">Reference proteome</keyword>
<reference evidence="1" key="2">
    <citation type="submission" date="2025-08" db="UniProtKB">
        <authorList>
            <consortium name="Ensembl"/>
        </authorList>
    </citation>
    <scope>IDENTIFICATION</scope>
</reference>
<evidence type="ECO:0000313" key="2">
    <source>
        <dbReference type="Proteomes" id="UP000291020"/>
    </source>
</evidence>
<evidence type="ECO:0000313" key="1">
    <source>
        <dbReference type="Ensembl" id="ENSGAGP00000007225.1"/>
    </source>
</evidence>
<organism evidence="1 2">
    <name type="scientific">Gopherus agassizii</name>
    <name type="common">Agassiz's desert tortoise</name>
    <dbReference type="NCBI Taxonomy" id="38772"/>
    <lineage>
        <taxon>Eukaryota</taxon>
        <taxon>Metazoa</taxon>
        <taxon>Chordata</taxon>
        <taxon>Craniata</taxon>
        <taxon>Vertebrata</taxon>
        <taxon>Euteleostomi</taxon>
        <taxon>Archelosauria</taxon>
        <taxon>Testudinata</taxon>
        <taxon>Testudines</taxon>
        <taxon>Cryptodira</taxon>
        <taxon>Durocryptodira</taxon>
        <taxon>Testudinoidea</taxon>
        <taxon>Testudinidae</taxon>
        <taxon>Gopherus</taxon>
    </lineage>
</organism>
<dbReference type="InterPro" id="IPR029392">
    <property type="entry name" value="AP-5_subunit_s1"/>
</dbReference>
<dbReference type="Ensembl" id="ENSGAGT00000008355.1">
    <property type="protein sequence ID" value="ENSGAGP00000007225.1"/>
    <property type="gene ID" value="ENSGAGG00000005804.1"/>
</dbReference>